<evidence type="ECO:0008006" key="3">
    <source>
        <dbReference type="Google" id="ProtNLM"/>
    </source>
</evidence>
<accession>A0A250X2S2</accession>
<dbReference type="Proteomes" id="UP000232323">
    <property type="component" value="Unassembled WGS sequence"/>
</dbReference>
<comment type="caution">
    <text evidence="1">The sequence shown here is derived from an EMBL/GenBank/DDBJ whole genome shotgun (WGS) entry which is preliminary data.</text>
</comment>
<dbReference type="AlphaFoldDB" id="A0A250X2S2"/>
<keyword evidence="2" id="KW-1185">Reference proteome</keyword>
<organism evidence="1 2">
    <name type="scientific">Chlamydomonas eustigma</name>
    <dbReference type="NCBI Taxonomy" id="1157962"/>
    <lineage>
        <taxon>Eukaryota</taxon>
        <taxon>Viridiplantae</taxon>
        <taxon>Chlorophyta</taxon>
        <taxon>core chlorophytes</taxon>
        <taxon>Chlorophyceae</taxon>
        <taxon>CS clade</taxon>
        <taxon>Chlamydomonadales</taxon>
        <taxon>Chlamydomonadaceae</taxon>
        <taxon>Chlamydomonas</taxon>
    </lineage>
</organism>
<evidence type="ECO:0000313" key="1">
    <source>
        <dbReference type="EMBL" id="GAX77361.1"/>
    </source>
</evidence>
<dbReference type="EMBL" id="BEGY01000024">
    <property type="protein sequence ID" value="GAX77361.1"/>
    <property type="molecule type" value="Genomic_DNA"/>
</dbReference>
<evidence type="ECO:0000313" key="2">
    <source>
        <dbReference type="Proteomes" id="UP000232323"/>
    </source>
</evidence>
<proteinExistence type="predicted"/>
<name>A0A250X2S2_9CHLO</name>
<gene>
    <name evidence="1" type="ORF">CEUSTIGMA_g4807.t1</name>
</gene>
<dbReference type="STRING" id="1157962.A0A250X2S2"/>
<sequence>MNALPLDWKCIERIRVHCLPRPAAYQELAHRSYFSSRSEINVIFRCHKQRLVKWASPASDKSGNFPSDQDPYESLFKSSLFQSDLVKAEFNSVIGELMSLSRMATSFPDFDLEGKRMFLEKMDEAGSRYEIFIKRLELSSDPQAKEYLRATNAQMLEGGFTLPMMFAGLKSSLGEYRKWVDAEERASVNPVSHQQFKKELKTLWSQSAMGRMDMGKMSQMDPQILFQAQKDPQFWKAIKEITDNPSSPEVLRKWLDDPKMGPLVAEMWKQMMAQQHQNGL</sequence>
<dbReference type="Pfam" id="PF08855">
    <property type="entry name" value="DUF1825"/>
    <property type="match status" value="1"/>
</dbReference>
<protein>
    <recommendedName>
        <fullName evidence="3">STI1/HOP DP domain-containing protein</fullName>
    </recommendedName>
</protein>
<reference evidence="1 2" key="1">
    <citation type="submission" date="2017-08" db="EMBL/GenBank/DDBJ databases">
        <title>Acidophilic green algal genome provides insights into adaptation to an acidic environment.</title>
        <authorList>
            <person name="Hirooka S."/>
            <person name="Hirose Y."/>
            <person name="Kanesaki Y."/>
            <person name="Higuchi S."/>
            <person name="Fujiwara T."/>
            <person name="Onuma R."/>
            <person name="Era A."/>
            <person name="Ohbayashi R."/>
            <person name="Uzuka A."/>
            <person name="Nozaki H."/>
            <person name="Yoshikawa H."/>
            <person name="Miyagishima S.Y."/>
        </authorList>
    </citation>
    <scope>NUCLEOTIDE SEQUENCE [LARGE SCALE GENOMIC DNA]</scope>
    <source>
        <strain evidence="1 2">NIES-2499</strain>
    </source>
</reference>
<dbReference type="OrthoDB" id="10263385at2759"/>
<dbReference type="InterPro" id="IPR014954">
    <property type="entry name" value="DUF1825"/>
</dbReference>